<dbReference type="PaxDb" id="272624-lpg1964"/>
<reference evidence="1 2" key="1">
    <citation type="journal article" date="2004" name="Science">
        <title>The genomic sequence of the accidental pathogen Legionella pneumophila.</title>
        <authorList>
            <person name="Chien M."/>
            <person name="Morozova I."/>
            <person name="Shi S."/>
            <person name="Sheng H."/>
            <person name="Chen J."/>
            <person name="Gomez S.M."/>
            <person name="Asamani G."/>
            <person name="Hill K."/>
            <person name="Nuara J."/>
            <person name="Feder M."/>
            <person name="Rineer J."/>
            <person name="Greenberg J.J."/>
            <person name="Steshenko V."/>
            <person name="Park S.H."/>
            <person name="Zhao B."/>
            <person name="Teplitskaya E."/>
            <person name="Edwards J.R."/>
            <person name="Pampou S."/>
            <person name="Georghiou A."/>
            <person name="Chou I.C."/>
            <person name="Iannuccilli W."/>
            <person name="Ulz M.E."/>
            <person name="Kim D.H."/>
            <person name="Geringer-Sameth A."/>
            <person name="Goldsberry C."/>
            <person name="Morozov P."/>
            <person name="Fischer S.G."/>
            <person name="Segal G."/>
            <person name="Qu X."/>
            <person name="Rzhetsky A."/>
            <person name="Zhang P."/>
            <person name="Cayanis E."/>
            <person name="De Jong P.J."/>
            <person name="Ju J."/>
            <person name="Kalachikov S."/>
            <person name="Shuman H.A."/>
            <person name="Russo J.J."/>
        </authorList>
    </citation>
    <scope>NUCLEOTIDE SEQUENCE [LARGE SCALE GENOMIC DNA]</scope>
    <source>
        <strain evidence="2">Philadelphia 1 / ATCC 33152 / DSM 7513</strain>
    </source>
</reference>
<proteinExistence type="predicted"/>
<dbReference type="PATRIC" id="fig|272624.6.peg.2055"/>
<name>Q5ZU44_LEGPH</name>
<sequence>MKIYSIVNLVVQKEKILINLDKFHTKEDGSFRFEPKNIDTSLPILSFQKEDATKFPLFNDLNIKINKSDSIDFKAAYISETISSLIPEYTKENTYRLTSLTYELPLNPSLALQIIAVFDNYLTQTKEARFSKKSIKQSIDEHGNLKICLMEFFDDSHYIAMWDEEMGINPLEIRKRKFSDKHPFLQGFINASNIPEIYLPVIDNLKKYYAFCEIEHLTISECLNNTKLNQLISTNKNPYLLLTDLSPSQQLSIVNEIKRDLLKGNSSIPWEKIINRIFEYKIDNLFRPSIGQKAHDGGKYNLNYTEIEFLKHIANNLTLKGNKICISNLNENPAYLKYYAFGCKNNNIFEKELRFLGKYVGLEFEDCDFHKEIVLTQKCSDYLKEKGFTYLIQLKNLMNNLQQPLTKNIRLMLSDVYLNNETNNNINENDLSYTFT</sequence>
<evidence type="ECO:0000313" key="2">
    <source>
        <dbReference type="Proteomes" id="UP000000609"/>
    </source>
</evidence>
<dbReference type="KEGG" id="lpn:lpg1964"/>
<accession>Q5ZU44</accession>
<dbReference type="RefSeq" id="WP_010947680.1">
    <property type="nucleotide sequence ID" value="NC_002942.5"/>
</dbReference>
<dbReference type="Proteomes" id="UP000000609">
    <property type="component" value="Chromosome"/>
</dbReference>
<dbReference type="HOGENOM" id="CLU_628215_0_0_6"/>
<organism evidence="1 2">
    <name type="scientific">Legionella pneumophila subsp. pneumophila (strain Philadelphia 1 / ATCC 33152 / DSM 7513)</name>
    <dbReference type="NCBI Taxonomy" id="272624"/>
    <lineage>
        <taxon>Bacteria</taxon>
        <taxon>Pseudomonadati</taxon>
        <taxon>Pseudomonadota</taxon>
        <taxon>Gammaproteobacteria</taxon>
        <taxon>Legionellales</taxon>
        <taxon>Legionellaceae</taxon>
        <taxon>Legionella</taxon>
    </lineage>
</organism>
<protein>
    <submittedName>
        <fullName evidence="1">Uncharacterized protein</fullName>
    </submittedName>
</protein>
<dbReference type="AlphaFoldDB" id="Q5ZU44"/>
<dbReference type="EMBL" id="AE017354">
    <property type="protein sequence ID" value="AAU28033.1"/>
    <property type="molecule type" value="Genomic_DNA"/>
</dbReference>
<dbReference type="GeneID" id="57035955"/>
<dbReference type="OrthoDB" id="5643427at2"/>
<evidence type="ECO:0000313" key="1">
    <source>
        <dbReference type="EMBL" id="AAU28033.1"/>
    </source>
</evidence>
<gene>
    <name evidence="1" type="ordered locus">lpg1964</name>
</gene>
<keyword evidence="2" id="KW-1185">Reference proteome</keyword>